<proteinExistence type="predicted"/>
<reference evidence="1 2" key="1">
    <citation type="submission" date="2023-07" db="EMBL/GenBank/DDBJ databases">
        <title>Sorghum-associated microbial communities from plants grown in Nebraska, USA.</title>
        <authorList>
            <person name="Schachtman D."/>
        </authorList>
    </citation>
    <scope>NUCLEOTIDE SEQUENCE [LARGE SCALE GENOMIC DNA]</scope>
    <source>
        <strain evidence="1 2">BE167</strain>
    </source>
</reference>
<dbReference type="RefSeq" id="WP_310056481.1">
    <property type="nucleotide sequence ID" value="NZ_JAVDVQ010000007.1"/>
</dbReference>
<accession>A0ABU1UC74</accession>
<name>A0ABU1UC74_9MICC</name>
<protein>
    <recommendedName>
        <fullName evidence="3">DUF1269 domain-containing family protein</fullName>
    </recommendedName>
</protein>
<gene>
    <name evidence="1" type="ORF">J2X01_002062</name>
</gene>
<dbReference type="Proteomes" id="UP001252243">
    <property type="component" value="Unassembled WGS sequence"/>
</dbReference>
<comment type="caution">
    <text evidence="1">The sequence shown here is derived from an EMBL/GenBank/DDBJ whole genome shotgun (WGS) entry which is preliminary data.</text>
</comment>
<dbReference type="EMBL" id="JAVDVQ010000007">
    <property type="protein sequence ID" value="MDR7082772.1"/>
    <property type="molecule type" value="Genomic_DNA"/>
</dbReference>
<evidence type="ECO:0000313" key="1">
    <source>
        <dbReference type="EMBL" id="MDR7082772.1"/>
    </source>
</evidence>
<sequence length="142" mass="15071">MKIGPLEVIICAFPKPAIDATVIKALSETVKSGAVALADFALVSRDGEGVVHVRDLQDDLPAAWSSMIPDSRPLTLLNDSDLELAAEAIGHNEIALVAVLEHRWAQRLSEEVRRSGGVTALQARIPQEEAVVAIEADGVATT</sequence>
<organism evidence="1 2">
    <name type="scientific">Arthrobacter ginsengisoli</name>
    <dbReference type="NCBI Taxonomy" id="1356565"/>
    <lineage>
        <taxon>Bacteria</taxon>
        <taxon>Bacillati</taxon>
        <taxon>Actinomycetota</taxon>
        <taxon>Actinomycetes</taxon>
        <taxon>Micrococcales</taxon>
        <taxon>Micrococcaceae</taxon>
        <taxon>Arthrobacter</taxon>
    </lineage>
</organism>
<keyword evidence="2" id="KW-1185">Reference proteome</keyword>
<evidence type="ECO:0000313" key="2">
    <source>
        <dbReference type="Proteomes" id="UP001252243"/>
    </source>
</evidence>
<evidence type="ECO:0008006" key="3">
    <source>
        <dbReference type="Google" id="ProtNLM"/>
    </source>
</evidence>